<evidence type="ECO:0000313" key="2">
    <source>
        <dbReference type="EMBL" id="MBK7675000.1"/>
    </source>
</evidence>
<reference evidence="2 3" key="1">
    <citation type="submission" date="2020-10" db="EMBL/GenBank/DDBJ databases">
        <title>Connecting structure to function with the recovery of over 1000 high-quality activated sludge metagenome-assembled genomes encoding full-length rRNA genes using long-read sequencing.</title>
        <authorList>
            <person name="Singleton C.M."/>
            <person name="Petriglieri F."/>
            <person name="Kristensen J.M."/>
            <person name="Kirkegaard R.H."/>
            <person name="Michaelsen T.Y."/>
            <person name="Andersen M.H."/>
            <person name="Karst S.M."/>
            <person name="Dueholm M.S."/>
            <person name="Nielsen P.H."/>
            <person name="Albertsen M."/>
        </authorList>
    </citation>
    <scope>NUCLEOTIDE SEQUENCE [LARGE SCALE GENOMIC DNA]</scope>
    <source>
        <strain evidence="2">EsbW_18-Q3-R4-48_BATAC.285</strain>
    </source>
</reference>
<evidence type="ECO:0000313" key="3">
    <source>
        <dbReference type="Proteomes" id="UP000697998"/>
    </source>
</evidence>
<dbReference type="SUPFAM" id="SSF88723">
    <property type="entry name" value="PIN domain-like"/>
    <property type="match status" value="1"/>
</dbReference>
<accession>A0A935Q103</accession>
<dbReference type="Proteomes" id="UP000697998">
    <property type="component" value="Unassembled WGS sequence"/>
</dbReference>
<dbReference type="InterPro" id="IPR029060">
    <property type="entry name" value="PIN-like_dom_sf"/>
</dbReference>
<dbReference type="EMBL" id="JADJMH010000006">
    <property type="protein sequence ID" value="MBK7675000.1"/>
    <property type="molecule type" value="Genomic_DNA"/>
</dbReference>
<comment type="caution">
    <text evidence="2">The sequence shown here is derived from an EMBL/GenBank/DDBJ whole genome shotgun (WGS) entry which is preliminary data.</text>
</comment>
<dbReference type="Gene3D" id="3.40.50.1010">
    <property type="entry name" value="5'-nuclease"/>
    <property type="match status" value="1"/>
</dbReference>
<name>A0A935Q103_9PROT</name>
<organism evidence="2 3">
    <name type="scientific">Candidatus Accumulibacter proximus</name>
    <dbReference type="NCBI Taxonomy" id="2954385"/>
    <lineage>
        <taxon>Bacteria</taxon>
        <taxon>Pseudomonadati</taxon>
        <taxon>Pseudomonadota</taxon>
        <taxon>Betaproteobacteria</taxon>
        <taxon>Candidatus Accumulibacter</taxon>
    </lineage>
</organism>
<dbReference type="InterPro" id="IPR002716">
    <property type="entry name" value="PIN_dom"/>
</dbReference>
<gene>
    <name evidence="2" type="ORF">IPJ27_09675</name>
</gene>
<feature type="domain" description="PIN" evidence="1">
    <location>
        <begin position="3"/>
        <end position="127"/>
    </location>
</feature>
<dbReference type="AlphaFoldDB" id="A0A935Q103"/>
<dbReference type="Pfam" id="PF01850">
    <property type="entry name" value="PIN"/>
    <property type="match status" value="1"/>
</dbReference>
<evidence type="ECO:0000259" key="1">
    <source>
        <dbReference type="Pfam" id="PF01850"/>
    </source>
</evidence>
<dbReference type="CDD" id="cd09874">
    <property type="entry name" value="PIN_MT3492-like"/>
    <property type="match status" value="1"/>
</dbReference>
<proteinExistence type="predicted"/>
<protein>
    <submittedName>
        <fullName evidence="2">Type II toxin-antitoxin system VapC family toxin</fullName>
    </submittedName>
</protein>
<sequence length="137" mass="14890">MRVFFDSSAFVKRYVSEPGTEAVLAWCDRASEIGLSGIALPEIVSAFCRLRREGKIDDTQYRQLKSLLLADIEDAAICDLTPEVLARSIASLETNALRGMDAIHIGSAVSLKADVFISADQRQCDAATRAGLRVEAV</sequence>